<feature type="signal peptide" evidence="2">
    <location>
        <begin position="1"/>
        <end position="29"/>
    </location>
</feature>
<dbReference type="EMBL" id="HBGW01050202">
    <property type="protein sequence ID" value="CAD9583049.1"/>
    <property type="molecule type" value="Transcribed_RNA"/>
</dbReference>
<reference evidence="3" key="1">
    <citation type="submission" date="2021-01" db="EMBL/GenBank/DDBJ databases">
        <authorList>
            <person name="Corre E."/>
            <person name="Pelletier E."/>
            <person name="Niang G."/>
            <person name="Scheremetjew M."/>
            <person name="Finn R."/>
            <person name="Kale V."/>
            <person name="Holt S."/>
            <person name="Cochrane G."/>
            <person name="Meng A."/>
            <person name="Brown T."/>
            <person name="Cohen L."/>
        </authorList>
    </citation>
    <scope>NUCLEOTIDE SEQUENCE</scope>
    <source>
        <strain evidence="3">RCC3387</strain>
    </source>
</reference>
<accession>A0A6V0G723</accession>
<evidence type="ECO:0000313" key="3">
    <source>
        <dbReference type="EMBL" id="CAD9583049.1"/>
    </source>
</evidence>
<dbReference type="AlphaFoldDB" id="A0A6V0G723"/>
<evidence type="ECO:0000256" key="2">
    <source>
        <dbReference type="SAM" id="SignalP"/>
    </source>
</evidence>
<evidence type="ECO:0000256" key="1">
    <source>
        <dbReference type="SAM" id="MobiDB-lite"/>
    </source>
</evidence>
<sequence length="234" mass="25336">MLAPAAGLRRSALPLALLVAAAGPAIVGAGNGKGTSKTPGKGVPDKKREPTVYDPHSPEAMALADKFKRQQKAGTDPLSIHESKAYACSACEMVADRFRYRVAKKIKGKTSAKKTAAFMANLEAACERKGYPTQVAMGTVDGKDVYVDYRHVLNGNIGMNLKKIAPELTDDMVSNCKYLLFGPFQDALLQRVLDLRDPRDVNYRPLLCGPGVANVCELPARRKGEDEDEDESEL</sequence>
<keyword evidence="2" id="KW-0732">Signal</keyword>
<gene>
    <name evidence="3" type="ORF">BRAN1462_LOCUS31931</name>
</gene>
<proteinExistence type="predicted"/>
<feature type="region of interest" description="Disordered" evidence="1">
    <location>
        <begin position="29"/>
        <end position="56"/>
    </location>
</feature>
<evidence type="ECO:0008006" key="4">
    <source>
        <dbReference type="Google" id="ProtNLM"/>
    </source>
</evidence>
<feature type="chain" id="PRO_5030160659" description="Saposin B-type domain-containing protein" evidence="2">
    <location>
        <begin position="30"/>
        <end position="234"/>
    </location>
</feature>
<protein>
    <recommendedName>
        <fullName evidence="4">Saposin B-type domain-containing protein</fullName>
    </recommendedName>
</protein>
<name>A0A6V0G723_9DINO</name>
<organism evidence="3">
    <name type="scientific">Zooxanthella nutricula</name>
    <dbReference type="NCBI Taxonomy" id="1333877"/>
    <lineage>
        <taxon>Eukaryota</taxon>
        <taxon>Sar</taxon>
        <taxon>Alveolata</taxon>
        <taxon>Dinophyceae</taxon>
        <taxon>Peridiniales</taxon>
        <taxon>Peridiniales incertae sedis</taxon>
        <taxon>Zooxanthella</taxon>
    </lineage>
</organism>